<dbReference type="Proteomes" id="UP001057753">
    <property type="component" value="Unassembled WGS sequence"/>
</dbReference>
<dbReference type="SUPFAM" id="SSF88713">
    <property type="entry name" value="Glycoside hydrolase/deacetylase"/>
    <property type="match status" value="1"/>
</dbReference>
<reference evidence="3" key="1">
    <citation type="submission" date="2020-06" db="EMBL/GenBank/DDBJ databases">
        <title>Insight into the genomes of haloalkaliphilic bacilli from Kenyan soda lakes.</title>
        <authorList>
            <person name="Mwirichia R."/>
            <person name="Villamizar G.C."/>
            <person name="Poehlein A."/>
            <person name="Mugweru J."/>
            <person name="Kipnyargis A."/>
            <person name="Kiplimo D."/>
            <person name="Orwa P."/>
            <person name="Daniel R."/>
        </authorList>
    </citation>
    <scope>NUCLEOTIDE SEQUENCE</scope>
    <source>
        <strain evidence="3">B1096_S55</strain>
    </source>
</reference>
<dbReference type="GO" id="GO:0005975">
    <property type="term" value="P:carbohydrate metabolic process"/>
    <property type="evidence" value="ECO:0007669"/>
    <property type="project" value="InterPro"/>
</dbReference>
<accession>A0A9Q4FZE5</accession>
<evidence type="ECO:0000313" key="4">
    <source>
        <dbReference type="Proteomes" id="UP001057753"/>
    </source>
</evidence>
<keyword evidence="1" id="KW-0732">Signal</keyword>
<keyword evidence="4" id="KW-1185">Reference proteome</keyword>
<gene>
    <name evidence="3" type="primary">pdaA</name>
    <name evidence="3" type="ORF">HXA33_12350</name>
</gene>
<evidence type="ECO:0000259" key="2">
    <source>
        <dbReference type="PROSITE" id="PS51677"/>
    </source>
</evidence>
<dbReference type="CDD" id="cd10948">
    <property type="entry name" value="CE4_BsPdaA_like"/>
    <property type="match status" value="1"/>
</dbReference>
<protein>
    <submittedName>
        <fullName evidence="3">Delta-lactam-biosynthetic de-N-acetylase</fullName>
    </submittedName>
</protein>
<sequence>MKRVMMMCAVVMMMTIMVTEMSAQAALSNEEYKWNFKPAKNHEPPTTEPHYQELIDKYGGLYIGDTSKKELYLTFDNGYENGYTADILDTLKEKNVPAAFFVTGHYLTEEKELINRMVNEGHIVGNHSFHHPSLPKVSDDRLIREIRTLEDEYKEVTGRTDMMYLRPPQGTFSERTLAKTAEMGYTNVFWSFAYKDWEIDRQKGADYAYDKIMARVHPGAVMLLHAVSSDNAEALPRVIDDLKKEGYTFKSLDEWRIKEEMFFH</sequence>
<dbReference type="InterPro" id="IPR002509">
    <property type="entry name" value="NODB_dom"/>
</dbReference>
<feature type="signal peptide" evidence="1">
    <location>
        <begin position="1"/>
        <end position="25"/>
    </location>
</feature>
<dbReference type="PROSITE" id="PS51677">
    <property type="entry name" value="NODB"/>
    <property type="match status" value="1"/>
</dbReference>
<feature type="chain" id="PRO_5040465388" evidence="1">
    <location>
        <begin position="26"/>
        <end position="264"/>
    </location>
</feature>
<dbReference type="GO" id="GO:0016020">
    <property type="term" value="C:membrane"/>
    <property type="evidence" value="ECO:0007669"/>
    <property type="project" value="TreeGrafter"/>
</dbReference>
<organism evidence="3 4">
    <name type="scientific">Salipaludibacillus agaradhaerens</name>
    <name type="common">Bacillus agaradhaerens</name>
    <dbReference type="NCBI Taxonomy" id="76935"/>
    <lineage>
        <taxon>Bacteria</taxon>
        <taxon>Bacillati</taxon>
        <taxon>Bacillota</taxon>
        <taxon>Bacilli</taxon>
        <taxon>Bacillales</taxon>
        <taxon>Bacillaceae</taxon>
    </lineage>
</organism>
<dbReference type="PANTHER" id="PTHR10587">
    <property type="entry name" value="GLYCOSYL TRANSFERASE-RELATED"/>
    <property type="match status" value="1"/>
</dbReference>
<dbReference type="EMBL" id="JABXYM010000001">
    <property type="protein sequence ID" value="MCR6097336.1"/>
    <property type="molecule type" value="Genomic_DNA"/>
</dbReference>
<evidence type="ECO:0000313" key="3">
    <source>
        <dbReference type="EMBL" id="MCR6097336.1"/>
    </source>
</evidence>
<proteinExistence type="predicted"/>
<dbReference type="AlphaFoldDB" id="A0A9Q4FZE5"/>
<dbReference type="InterPro" id="IPR014235">
    <property type="entry name" value="Spore_PdaA"/>
</dbReference>
<dbReference type="InterPro" id="IPR050248">
    <property type="entry name" value="Polysacc_deacetylase_ArnD"/>
</dbReference>
<name>A0A9Q4FZE5_SALAG</name>
<dbReference type="RefSeq" id="WP_257821737.1">
    <property type="nucleotide sequence ID" value="NZ_JABXYM010000001.1"/>
</dbReference>
<dbReference type="GO" id="GO:0016810">
    <property type="term" value="F:hydrolase activity, acting on carbon-nitrogen (but not peptide) bonds"/>
    <property type="evidence" value="ECO:0007669"/>
    <property type="project" value="InterPro"/>
</dbReference>
<dbReference type="InterPro" id="IPR011330">
    <property type="entry name" value="Glyco_hydro/deAcase_b/a-brl"/>
</dbReference>
<comment type="caution">
    <text evidence="3">The sequence shown here is derived from an EMBL/GenBank/DDBJ whole genome shotgun (WGS) entry which is preliminary data.</text>
</comment>
<feature type="domain" description="NodB homology" evidence="2">
    <location>
        <begin position="69"/>
        <end position="250"/>
    </location>
</feature>
<dbReference type="Pfam" id="PF01522">
    <property type="entry name" value="Polysacc_deac_1"/>
    <property type="match status" value="1"/>
</dbReference>
<dbReference type="Gene3D" id="3.20.20.370">
    <property type="entry name" value="Glycoside hydrolase/deacetylase"/>
    <property type="match status" value="1"/>
</dbReference>
<dbReference type="NCBIfam" id="TIGR02884">
    <property type="entry name" value="spore_pdaA"/>
    <property type="match status" value="1"/>
</dbReference>
<dbReference type="PANTHER" id="PTHR10587:SF78">
    <property type="entry name" value="PEPTIDOGLYCAN-N-ACETYLMURAMIC ACID DEACETYLASE PDAA"/>
    <property type="match status" value="1"/>
</dbReference>
<evidence type="ECO:0000256" key="1">
    <source>
        <dbReference type="SAM" id="SignalP"/>
    </source>
</evidence>